<dbReference type="RefSeq" id="WP_219799839.1">
    <property type="nucleotide sequence ID" value="NZ_CP080095.1"/>
</dbReference>
<dbReference type="EMBL" id="CP080095">
    <property type="protein sequence ID" value="QYD70527.1"/>
    <property type="molecule type" value="Genomic_DNA"/>
</dbReference>
<evidence type="ECO:0000313" key="2">
    <source>
        <dbReference type="EMBL" id="QYD70527.1"/>
    </source>
</evidence>
<evidence type="ECO:0000259" key="1">
    <source>
        <dbReference type="Pfam" id="PF01370"/>
    </source>
</evidence>
<proteinExistence type="predicted"/>
<feature type="domain" description="NAD-dependent epimerase/dehydratase" evidence="1">
    <location>
        <begin position="14"/>
        <end position="219"/>
    </location>
</feature>
<dbReference type="InterPro" id="IPR051783">
    <property type="entry name" value="NAD(P)-dependent_oxidoreduct"/>
</dbReference>
<dbReference type="PANTHER" id="PTHR48079:SF6">
    <property type="entry name" value="NAD(P)-BINDING DOMAIN-CONTAINING PROTEIN-RELATED"/>
    <property type="match status" value="1"/>
</dbReference>
<protein>
    <submittedName>
        <fullName evidence="2">NAD(P)H-binding protein</fullName>
    </submittedName>
</protein>
<reference evidence="2 3" key="1">
    <citation type="submission" date="2021-07" db="EMBL/GenBank/DDBJ databases">
        <title>Paraburkholderia edwinii protects Aspergillus sp. from phenazines by acting as a toxin sponge.</title>
        <authorList>
            <person name="Dahlstrom K.M."/>
            <person name="Newman D.K."/>
        </authorList>
    </citation>
    <scope>NUCLEOTIDE SEQUENCE [LARGE SCALE GENOMIC DNA]</scope>
    <source>
        <strain evidence="2 3">Pe01</strain>
    </source>
</reference>
<dbReference type="InterPro" id="IPR001509">
    <property type="entry name" value="Epimerase_deHydtase"/>
</dbReference>
<organism evidence="2 3">
    <name type="scientific">Paraburkholderia edwinii</name>
    <dbReference type="NCBI Taxonomy" id="2861782"/>
    <lineage>
        <taxon>Bacteria</taxon>
        <taxon>Pseudomonadati</taxon>
        <taxon>Pseudomonadota</taxon>
        <taxon>Betaproteobacteria</taxon>
        <taxon>Burkholderiales</taxon>
        <taxon>Burkholderiaceae</taxon>
        <taxon>Paraburkholderia</taxon>
    </lineage>
</organism>
<gene>
    <name evidence="2" type="ORF">KZJ38_09700</name>
</gene>
<dbReference type="PANTHER" id="PTHR48079">
    <property type="entry name" value="PROTEIN YEEZ"/>
    <property type="match status" value="1"/>
</dbReference>
<dbReference type="Proteomes" id="UP000826462">
    <property type="component" value="Chromosome 1"/>
</dbReference>
<dbReference type="InterPro" id="IPR036291">
    <property type="entry name" value="NAD(P)-bd_dom_sf"/>
</dbReference>
<keyword evidence="3" id="KW-1185">Reference proteome</keyword>
<evidence type="ECO:0000313" key="3">
    <source>
        <dbReference type="Proteomes" id="UP000826462"/>
    </source>
</evidence>
<accession>A0ABX8UT53</accession>
<sequence>MKSDHTVPAHIGLFGAAGAAGRSIAAALRAQGVRYRAIGRSRPALEAAFGDDPNADIVTWNPDDPSSVAAAAAGLHTAVYLVGVPYDQFATHPPLMRNTLAGLDAAGVERLILIGTVYPYGRPQQQPVTEAHPREPHTFKGRMRREQEDLVLDAHGRNGLSTLVLRLPDFYGPGVERSFLHGVFEGAARGGRAQMIGPIDIPHEFIFMPDLGPVVAALVHTPAAYGRVLHLAGAGTITPREVATRAYALAGRAPKLMVAGKTMLRAIGLINPIMRELVEMHYLLTDPVVLDDSALQALIGPISTTPYDEGIRLSYEAAEAAEAARRALKLQVSPGAEPIKG</sequence>
<dbReference type="Gene3D" id="3.40.50.720">
    <property type="entry name" value="NAD(P)-binding Rossmann-like Domain"/>
    <property type="match status" value="1"/>
</dbReference>
<dbReference type="SUPFAM" id="SSF51735">
    <property type="entry name" value="NAD(P)-binding Rossmann-fold domains"/>
    <property type="match status" value="1"/>
</dbReference>
<dbReference type="Pfam" id="PF01370">
    <property type="entry name" value="Epimerase"/>
    <property type="match status" value="1"/>
</dbReference>
<name>A0ABX8UT53_9BURK</name>